<dbReference type="OrthoDB" id="532500at2759"/>
<feature type="compositionally biased region" description="Basic residues" evidence="6">
    <location>
        <begin position="1"/>
        <end position="10"/>
    </location>
</feature>
<organism evidence="7 8">
    <name type="scientific">Elsinoe australis</name>
    <dbReference type="NCBI Taxonomy" id="40998"/>
    <lineage>
        <taxon>Eukaryota</taxon>
        <taxon>Fungi</taxon>
        <taxon>Dikarya</taxon>
        <taxon>Ascomycota</taxon>
        <taxon>Pezizomycotina</taxon>
        <taxon>Dothideomycetes</taxon>
        <taxon>Dothideomycetidae</taxon>
        <taxon>Myriangiales</taxon>
        <taxon>Elsinoaceae</taxon>
        <taxon>Elsinoe</taxon>
    </lineage>
</organism>
<dbReference type="Pfam" id="PF06870">
    <property type="entry name" value="RNA_pol_I_A49"/>
    <property type="match status" value="1"/>
</dbReference>
<evidence type="ECO:0000256" key="3">
    <source>
        <dbReference type="ARBA" id="ARBA00022478"/>
    </source>
</evidence>
<dbReference type="GO" id="GO:0003677">
    <property type="term" value="F:DNA binding"/>
    <property type="evidence" value="ECO:0007669"/>
    <property type="project" value="InterPro"/>
</dbReference>
<evidence type="ECO:0000256" key="4">
    <source>
        <dbReference type="ARBA" id="ARBA00023163"/>
    </source>
</evidence>
<feature type="region of interest" description="Disordered" evidence="6">
    <location>
        <begin position="1"/>
        <end position="28"/>
    </location>
</feature>
<dbReference type="STRING" id="40998.A0A2P8A7L2"/>
<dbReference type="GO" id="GO:0000428">
    <property type="term" value="C:DNA-directed RNA polymerase complex"/>
    <property type="evidence" value="ECO:0007669"/>
    <property type="project" value="UniProtKB-KW"/>
</dbReference>
<protein>
    <submittedName>
        <fullName evidence="7">DNA-directed RNA polymerase I subunit rpa49</fullName>
    </submittedName>
</protein>
<keyword evidence="4" id="KW-0804">Transcription</keyword>
<gene>
    <name evidence="7" type="ORF">B9Z65_6078</name>
</gene>
<evidence type="ECO:0000256" key="6">
    <source>
        <dbReference type="SAM" id="MobiDB-lite"/>
    </source>
</evidence>
<evidence type="ECO:0000256" key="1">
    <source>
        <dbReference type="ARBA" id="ARBA00004604"/>
    </source>
</evidence>
<keyword evidence="8" id="KW-1185">Reference proteome</keyword>
<dbReference type="EMBL" id="NHZQ01000060">
    <property type="protein sequence ID" value="PSK56454.1"/>
    <property type="molecule type" value="Genomic_DNA"/>
</dbReference>
<dbReference type="Proteomes" id="UP000243723">
    <property type="component" value="Unassembled WGS sequence"/>
</dbReference>
<reference evidence="7 8" key="1">
    <citation type="submission" date="2017-05" db="EMBL/GenBank/DDBJ databases">
        <title>Draft genome sequence of Elsinoe australis.</title>
        <authorList>
            <person name="Cheng Q."/>
        </authorList>
    </citation>
    <scope>NUCLEOTIDE SEQUENCE [LARGE SCALE GENOMIC DNA]</scope>
    <source>
        <strain evidence="7 8">NL1</strain>
    </source>
</reference>
<evidence type="ECO:0000313" key="7">
    <source>
        <dbReference type="EMBL" id="PSK56454.1"/>
    </source>
</evidence>
<comment type="subcellular location">
    <subcellularLocation>
        <location evidence="1">Nucleus</location>
        <location evidence="1">Nucleolus</location>
    </subcellularLocation>
</comment>
<dbReference type="PANTHER" id="PTHR14440">
    <property type="entry name" value="DNA-DIRECTED RNA POLYMERASE I SUBUNIT RPA49"/>
    <property type="match status" value="1"/>
</dbReference>
<evidence type="ECO:0000256" key="5">
    <source>
        <dbReference type="ARBA" id="ARBA00023242"/>
    </source>
</evidence>
<evidence type="ECO:0000313" key="8">
    <source>
        <dbReference type="Proteomes" id="UP000243723"/>
    </source>
</evidence>
<comment type="similarity">
    <text evidence="2">Belongs to the eukaryotic RPA49/POLR1E RNA polymerase subunit family.</text>
</comment>
<dbReference type="GO" id="GO:0006351">
    <property type="term" value="P:DNA-templated transcription"/>
    <property type="evidence" value="ECO:0007669"/>
    <property type="project" value="InterPro"/>
</dbReference>
<dbReference type="InterPro" id="IPR009668">
    <property type="entry name" value="RNA_pol-assoc_fac_A49-like"/>
</dbReference>
<dbReference type="GO" id="GO:0005730">
    <property type="term" value="C:nucleolus"/>
    <property type="evidence" value="ECO:0007669"/>
    <property type="project" value="UniProtKB-SubCell"/>
</dbReference>
<name>A0A2P8A7L2_9PEZI</name>
<proteinExistence type="inferred from homology"/>
<sequence length="434" mass="48483">MVEKERKRKRPSEGAQKPSKRRSVDHNGKEIQVTVNHGSGQLCPVVASTPGYQLKPISFTSYGQPLKDSVKDQTPAPTTHSIVLHSSEHPLLDYTAAQEVENKTAHYLGVYDPVDQSIQLVPAHAVTVRSTLRSEAAEVQAQNEKVALTKAKQREELGLEFGTKKAKKAITSKTVNAITGDAAKGVEDAVMHDVGDAAAVIPDKSEREDEILKSKPIPQPNLQAKQPQDVYPLGKLIHPGDLRSLAVKDWQDKVKANTEVHLSSRFVAKRLAKVVAKDNVQMLKALKYLLLLIEFTGVLKVVGKAGRKVPPNDQLKSRLSDWPETLVDNVRRKFAQGGDLNKWHTDNLMTHIAAISLYIDGYRTDTCDLREDLQMEDKQMSQYFHELGCKIRAPTEKEYPEFKIANKAQAAQRKVAQLKIPLDFPKTRNPPRRR</sequence>
<comment type="caution">
    <text evidence="7">The sequence shown here is derived from an EMBL/GenBank/DDBJ whole genome shotgun (WGS) entry which is preliminary data.</text>
</comment>
<evidence type="ECO:0000256" key="2">
    <source>
        <dbReference type="ARBA" id="ARBA00009430"/>
    </source>
</evidence>
<dbReference type="AlphaFoldDB" id="A0A2P8A7L2"/>
<keyword evidence="3 7" id="KW-0240">DNA-directed RNA polymerase</keyword>
<accession>A0A2P8A7L2</accession>
<keyword evidence="5" id="KW-0539">Nucleus</keyword>